<feature type="domain" description="RING-type" evidence="10">
    <location>
        <begin position="172"/>
        <end position="223"/>
    </location>
</feature>
<protein>
    <recommendedName>
        <fullName evidence="3">RING-type E3 ubiquitin transferase</fullName>
        <ecNumber evidence="3">2.3.2.27</ecNumber>
    </recommendedName>
</protein>
<keyword evidence="6" id="KW-0833">Ubl conjugation pathway</keyword>
<dbReference type="SMART" id="SM00184">
    <property type="entry name" value="RING"/>
    <property type="match status" value="2"/>
</dbReference>
<evidence type="ECO:0000313" key="12">
    <source>
        <dbReference type="Proteomes" id="UP001161247"/>
    </source>
</evidence>
<dbReference type="EC" id="2.3.2.27" evidence="3"/>
<dbReference type="Pfam" id="PF12678">
    <property type="entry name" value="zf-rbx1"/>
    <property type="match status" value="1"/>
</dbReference>
<keyword evidence="4" id="KW-0479">Metal-binding</keyword>
<comment type="similarity">
    <text evidence="8">Belongs to the RING-type zinc finger family. ATL subfamily.</text>
</comment>
<evidence type="ECO:0000256" key="9">
    <source>
        <dbReference type="PROSITE-ProRule" id="PRU00175"/>
    </source>
</evidence>
<gene>
    <name evidence="11" type="ORF">OLC1_LOCUS14312</name>
</gene>
<evidence type="ECO:0000256" key="6">
    <source>
        <dbReference type="ARBA" id="ARBA00022786"/>
    </source>
</evidence>
<dbReference type="InterPro" id="IPR024766">
    <property type="entry name" value="Znf_RING_H2"/>
</dbReference>
<comment type="pathway">
    <text evidence="2">Protein modification; protein ubiquitination.</text>
</comment>
<feature type="domain" description="RING-type" evidence="10">
    <location>
        <begin position="114"/>
        <end position="156"/>
    </location>
</feature>
<accession>A0AAV1DEU2</accession>
<dbReference type="InterPro" id="IPR053238">
    <property type="entry name" value="RING-H2_zinc_finger"/>
</dbReference>
<dbReference type="InterPro" id="IPR013083">
    <property type="entry name" value="Znf_RING/FYVE/PHD"/>
</dbReference>
<evidence type="ECO:0000259" key="10">
    <source>
        <dbReference type="PROSITE" id="PS50089"/>
    </source>
</evidence>
<evidence type="ECO:0000313" key="11">
    <source>
        <dbReference type="EMBL" id="CAI9105666.1"/>
    </source>
</evidence>
<dbReference type="GO" id="GO:0008270">
    <property type="term" value="F:zinc ion binding"/>
    <property type="evidence" value="ECO:0007669"/>
    <property type="project" value="UniProtKB-KW"/>
</dbReference>
<dbReference type="SUPFAM" id="SSF57850">
    <property type="entry name" value="RING/U-box"/>
    <property type="match status" value="2"/>
</dbReference>
<keyword evidence="12" id="KW-1185">Reference proteome</keyword>
<dbReference type="PANTHER" id="PTHR14155:SF627">
    <property type="entry name" value="OS06G0192800 PROTEIN"/>
    <property type="match status" value="1"/>
</dbReference>
<evidence type="ECO:0000256" key="2">
    <source>
        <dbReference type="ARBA" id="ARBA00004906"/>
    </source>
</evidence>
<evidence type="ECO:0000256" key="4">
    <source>
        <dbReference type="ARBA" id="ARBA00022723"/>
    </source>
</evidence>
<evidence type="ECO:0000256" key="7">
    <source>
        <dbReference type="ARBA" id="ARBA00022833"/>
    </source>
</evidence>
<dbReference type="GO" id="GO:0061630">
    <property type="term" value="F:ubiquitin protein ligase activity"/>
    <property type="evidence" value="ECO:0007669"/>
    <property type="project" value="UniProtKB-EC"/>
</dbReference>
<comment type="catalytic activity">
    <reaction evidence="1">
        <text>S-ubiquitinyl-[E2 ubiquitin-conjugating enzyme]-L-cysteine + [acceptor protein]-L-lysine = [E2 ubiquitin-conjugating enzyme]-L-cysteine + N(6)-ubiquitinyl-[acceptor protein]-L-lysine.</text>
        <dbReference type="EC" id="2.3.2.27"/>
    </reaction>
</comment>
<evidence type="ECO:0000256" key="5">
    <source>
        <dbReference type="ARBA" id="ARBA00022771"/>
    </source>
</evidence>
<dbReference type="AlphaFoldDB" id="A0AAV1DEU2"/>
<dbReference type="InterPro" id="IPR001841">
    <property type="entry name" value="Znf_RING"/>
</dbReference>
<evidence type="ECO:0000256" key="8">
    <source>
        <dbReference type="ARBA" id="ARBA00024209"/>
    </source>
</evidence>
<keyword evidence="5 9" id="KW-0863">Zinc-finger</keyword>
<dbReference type="EMBL" id="OX459122">
    <property type="protein sequence ID" value="CAI9105666.1"/>
    <property type="molecule type" value="Genomic_DNA"/>
</dbReference>
<evidence type="ECO:0000256" key="1">
    <source>
        <dbReference type="ARBA" id="ARBA00000900"/>
    </source>
</evidence>
<name>A0AAV1DEU2_OLDCO</name>
<dbReference type="Proteomes" id="UP001161247">
    <property type="component" value="Chromosome 5"/>
</dbReference>
<organism evidence="11 12">
    <name type="scientific">Oldenlandia corymbosa var. corymbosa</name>
    <dbReference type="NCBI Taxonomy" id="529605"/>
    <lineage>
        <taxon>Eukaryota</taxon>
        <taxon>Viridiplantae</taxon>
        <taxon>Streptophyta</taxon>
        <taxon>Embryophyta</taxon>
        <taxon>Tracheophyta</taxon>
        <taxon>Spermatophyta</taxon>
        <taxon>Magnoliopsida</taxon>
        <taxon>eudicotyledons</taxon>
        <taxon>Gunneridae</taxon>
        <taxon>Pentapetalae</taxon>
        <taxon>asterids</taxon>
        <taxon>lamiids</taxon>
        <taxon>Gentianales</taxon>
        <taxon>Rubiaceae</taxon>
        <taxon>Rubioideae</taxon>
        <taxon>Spermacoceae</taxon>
        <taxon>Hedyotis-Oldenlandia complex</taxon>
        <taxon>Oldenlandia</taxon>
    </lineage>
</organism>
<dbReference type="PANTHER" id="PTHR14155">
    <property type="entry name" value="RING FINGER DOMAIN-CONTAINING"/>
    <property type="match status" value="1"/>
</dbReference>
<sequence length="224" mass="25028">MFLYHHDFDFPVVLTAVIWFGLFYCCLKFEGEQSDEPSSGGAAPRIRHQNPHSLPQRLQPFVIPLEPRRQVPGNAAPAIRPEQPESTSARPPLTEIIIDIPEHYDYDNNKNTECAICLESLGSYSSTAVLPGCHHSFHPDCIAVWLAIHRTCPLCRLPAAAAVNRGGKDRGCALCRAFYVPETASPGRPSRRTWDDLPMCGHSFHSNCLDAWLRYSQTCPICNT</sequence>
<proteinExistence type="inferred from homology"/>
<evidence type="ECO:0000256" key="3">
    <source>
        <dbReference type="ARBA" id="ARBA00012483"/>
    </source>
</evidence>
<keyword evidence="7" id="KW-0862">Zinc</keyword>
<dbReference type="PROSITE" id="PS50089">
    <property type="entry name" value="ZF_RING_2"/>
    <property type="match status" value="2"/>
</dbReference>
<dbReference type="Pfam" id="PF13639">
    <property type="entry name" value="zf-RING_2"/>
    <property type="match status" value="1"/>
</dbReference>
<reference evidence="11" key="1">
    <citation type="submission" date="2023-03" db="EMBL/GenBank/DDBJ databases">
        <authorList>
            <person name="Julca I."/>
        </authorList>
    </citation>
    <scope>NUCLEOTIDE SEQUENCE</scope>
</reference>
<dbReference type="Gene3D" id="3.30.40.10">
    <property type="entry name" value="Zinc/RING finger domain, C3HC4 (zinc finger)"/>
    <property type="match status" value="2"/>
</dbReference>